<comment type="caution">
    <text evidence="2">The sequence shown here is derived from an EMBL/GenBank/DDBJ whole genome shotgun (WGS) entry which is preliminary data.</text>
</comment>
<feature type="domain" description="SMP-30/Gluconolactonase/LRE-like region" evidence="1">
    <location>
        <begin position="19"/>
        <end position="45"/>
    </location>
</feature>
<dbReference type="SUPFAM" id="SSF63829">
    <property type="entry name" value="Calcium-dependent phosphotriesterase"/>
    <property type="match status" value="1"/>
</dbReference>
<keyword evidence="3" id="KW-1185">Reference proteome</keyword>
<accession>A0A367Q8C9</accession>
<gene>
    <name evidence="2" type="ORF">A6770_05140</name>
</gene>
<dbReference type="Proteomes" id="UP000252107">
    <property type="component" value="Unassembled WGS sequence"/>
</dbReference>
<reference evidence="2" key="1">
    <citation type="submission" date="2016-04" db="EMBL/GenBank/DDBJ databases">
        <authorList>
            <person name="Tabuchi Yagui T.R."/>
        </authorList>
    </citation>
    <scope>NUCLEOTIDE SEQUENCE [LARGE SCALE GENOMIC DNA]</scope>
    <source>
        <strain evidence="2">NIES-26</strain>
    </source>
</reference>
<dbReference type="InterPro" id="IPR011042">
    <property type="entry name" value="6-blade_b-propeller_TolB-like"/>
</dbReference>
<evidence type="ECO:0000259" key="1">
    <source>
        <dbReference type="Pfam" id="PF08450"/>
    </source>
</evidence>
<dbReference type="EMBL" id="LXQD01000339">
    <property type="protein sequence ID" value="RCJ19533.1"/>
    <property type="molecule type" value="Genomic_DNA"/>
</dbReference>
<dbReference type="Pfam" id="PF08450">
    <property type="entry name" value="SGL"/>
    <property type="match status" value="1"/>
</dbReference>
<protein>
    <recommendedName>
        <fullName evidence="1">SMP-30/Gluconolactonase/LRE-like region domain-containing protein</fullName>
    </recommendedName>
</protein>
<dbReference type="AlphaFoldDB" id="A0A367Q8C9"/>
<organism evidence="2 3">
    <name type="scientific">Nostoc minutum NIES-26</name>
    <dbReference type="NCBI Taxonomy" id="1844469"/>
    <lineage>
        <taxon>Bacteria</taxon>
        <taxon>Bacillati</taxon>
        <taxon>Cyanobacteriota</taxon>
        <taxon>Cyanophyceae</taxon>
        <taxon>Nostocales</taxon>
        <taxon>Nostocaceae</taxon>
        <taxon>Nostoc</taxon>
    </lineage>
</organism>
<dbReference type="Gene3D" id="2.120.10.30">
    <property type="entry name" value="TolB, C-terminal domain"/>
    <property type="match status" value="1"/>
</dbReference>
<evidence type="ECO:0000313" key="2">
    <source>
        <dbReference type="EMBL" id="RCJ19533.1"/>
    </source>
</evidence>
<proteinExistence type="predicted"/>
<sequence>MCQIVQNQLKNVLNARARLGEGPIWDANKQLLYWVDIYNYRVGLIHCSERKIKLKIISTLSRF</sequence>
<name>A0A367Q8C9_9NOSO</name>
<dbReference type="InterPro" id="IPR013658">
    <property type="entry name" value="SGL"/>
</dbReference>
<evidence type="ECO:0000313" key="3">
    <source>
        <dbReference type="Proteomes" id="UP000252107"/>
    </source>
</evidence>